<evidence type="ECO:0000313" key="9">
    <source>
        <dbReference type="Proteomes" id="UP001240236"/>
    </source>
</evidence>
<sequence length="185" mass="18478">MIRRVLAAALALTLAVLVPAAPAFAHNRLTSSVPAEGARLDAVPAEIVLEFAEALNPAYTQLIVTDAAKARVAVSEPAVDGATAKITFTGTPGDDVYTVAYRVVSKDGHPVQGSYTFTVGAGAPAVVSSASPATASPATASPAAVSSVSVSSVSVSYGVIALGAAVAAAGGAVVFWLFRRRRTAA</sequence>
<dbReference type="Gene3D" id="2.60.40.1220">
    <property type="match status" value="1"/>
</dbReference>
<evidence type="ECO:0000259" key="7">
    <source>
        <dbReference type="Pfam" id="PF04234"/>
    </source>
</evidence>
<dbReference type="GO" id="GO:0046688">
    <property type="term" value="P:response to copper ion"/>
    <property type="evidence" value="ECO:0007669"/>
    <property type="project" value="InterPro"/>
</dbReference>
<organism evidence="8 9">
    <name type="scientific">Catenuloplanes indicus</name>
    <dbReference type="NCBI Taxonomy" id="137267"/>
    <lineage>
        <taxon>Bacteria</taxon>
        <taxon>Bacillati</taxon>
        <taxon>Actinomycetota</taxon>
        <taxon>Actinomycetes</taxon>
        <taxon>Micromonosporales</taxon>
        <taxon>Micromonosporaceae</taxon>
        <taxon>Catenuloplanes</taxon>
    </lineage>
</organism>
<feature type="domain" description="CopC" evidence="7">
    <location>
        <begin position="26"/>
        <end position="119"/>
    </location>
</feature>
<evidence type="ECO:0000256" key="4">
    <source>
        <dbReference type="ARBA" id="ARBA00023008"/>
    </source>
</evidence>
<gene>
    <name evidence="8" type="ORF">J2S42_001340</name>
</gene>
<evidence type="ECO:0000256" key="3">
    <source>
        <dbReference type="ARBA" id="ARBA00022729"/>
    </source>
</evidence>
<dbReference type="AlphaFoldDB" id="A0AAE3VVN4"/>
<dbReference type="InterPro" id="IPR014755">
    <property type="entry name" value="Cu-Rt/internalin_Ig-like"/>
</dbReference>
<keyword evidence="4" id="KW-0186">Copper</keyword>
<name>A0AAE3VVN4_9ACTN</name>
<keyword evidence="5" id="KW-0812">Transmembrane</keyword>
<dbReference type="InterPro" id="IPR007348">
    <property type="entry name" value="CopC_dom"/>
</dbReference>
<dbReference type="PANTHER" id="PTHR34820:SF4">
    <property type="entry name" value="INNER MEMBRANE PROTEIN YEBZ"/>
    <property type="match status" value="1"/>
</dbReference>
<keyword evidence="5" id="KW-0472">Membrane</keyword>
<evidence type="ECO:0000256" key="1">
    <source>
        <dbReference type="ARBA" id="ARBA00004196"/>
    </source>
</evidence>
<dbReference type="GO" id="GO:0042597">
    <property type="term" value="C:periplasmic space"/>
    <property type="evidence" value="ECO:0007669"/>
    <property type="project" value="InterPro"/>
</dbReference>
<evidence type="ECO:0000256" key="2">
    <source>
        <dbReference type="ARBA" id="ARBA00022723"/>
    </source>
</evidence>
<keyword evidence="3 6" id="KW-0732">Signal</keyword>
<comment type="caution">
    <text evidence="8">The sequence shown here is derived from an EMBL/GenBank/DDBJ whole genome shotgun (WGS) entry which is preliminary data.</text>
</comment>
<reference evidence="8 9" key="1">
    <citation type="submission" date="2023-07" db="EMBL/GenBank/DDBJ databases">
        <title>Sequencing the genomes of 1000 actinobacteria strains.</title>
        <authorList>
            <person name="Klenk H.-P."/>
        </authorList>
    </citation>
    <scope>NUCLEOTIDE SEQUENCE [LARGE SCALE GENOMIC DNA]</scope>
    <source>
        <strain evidence="8 9">DSM 44709</strain>
    </source>
</reference>
<dbReference type="PANTHER" id="PTHR34820">
    <property type="entry name" value="INNER MEMBRANE PROTEIN YEBZ"/>
    <property type="match status" value="1"/>
</dbReference>
<proteinExistence type="predicted"/>
<dbReference type="InterPro" id="IPR014756">
    <property type="entry name" value="Ig_E-set"/>
</dbReference>
<dbReference type="SUPFAM" id="SSF81296">
    <property type="entry name" value="E set domains"/>
    <property type="match status" value="1"/>
</dbReference>
<dbReference type="RefSeq" id="WP_307236263.1">
    <property type="nucleotide sequence ID" value="NZ_JAUSUZ010000001.1"/>
</dbReference>
<dbReference type="GO" id="GO:0005507">
    <property type="term" value="F:copper ion binding"/>
    <property type="evidence" value="ECO:0007669"/>
    <property type="project" value="InterPro"/>
</dbReference>
<dbReference type="Proteomes" id="UP001240236">
    <property type="component" value="Unassembled WGS sequence"/>
</dbReference>
<accession>A0AAE3VVN4</accession>
<evidence type="ECO:0000313" key="8">
    <source>
        <dbReference type="EMBL" id="MDQ0364671.1"/>
    </source>
</evidence>
<dbReference type="EMBL" id="JAUSUZ010000001">
    <property type="protein sequence ID" value="MDQ0364671.1"/>
    <property type="molecule type" value="Genomic_DNA"/>
</dbReference>
<feature type="signal peptide" evidence="6">
    <location>
        <begin position="1"/>
        <end position="25"/>
    </location>
</feature>
<evidence type="ECO:0000256" key="6">
    <source>
        <dbReference type="SAM" id="SignalP"/>
    </source>
</evidence>
<evidence type="ECO:0000256" key="5">
    <source>
        <dbReference type="SAM" id="Phobius"/>
    </source>
</evidence>
<dbReference type="InterPro" id="IPR032694">
    <property type="entry name" value="CopC/D"/>
</dbReference>
<feature type="chain" id="PRO_5041996028" evidence="6">
    <location>
        <begin position="26"/>
        <end position="185"/>
    </location>
</feature>
<keyword evidence="2" id="KW-0479">Metal-binding</keyword>
<protein>
    <submittedName>
        <fullName evidence="8">Methionine-rich copper-binding protein CopC</fullName>
    </submittedName>
</protein>
<feature type="transmembrane region" description="Helical" evidence="5">
    <location>
        <begin position="155"/>
        <end position="178"/>
    </location>
</feature>
<dbReference type="Pfam" id="PF04234">
    <property type="entry name" value="CopC"/>
    <property type="match status" value="1"/>
</dbReference>
<keyword evidence="9" id="KW-1185">Reference proteome</keyword>
<dbReference type="GO" id="GO:0006825">
    <property type="term" value="P:copper ion transport"/>
    <property type="evidence" value="ECO:0007669"/>
    <property type="project" value="InterPro"/>
</dbReference>
<comment type="subcellular location">
    <subcellularLocation>
        <location evidence="1">Cell envelope</location>
    </subcellularLocation>
</comment>
<keyword evidence="5" id="KW-1133">Transmembrane helix</keyword>
<dbReference type="GO" id="GO:0030313">
    <property type="term" value="C:cell envelope"/>
    <property type="evidence" value="ECO:0007669"/>
    <property type="project" value="UniProtKB-SubCell"/>
</dbReference>
<dbReference type="GO" id="GO:0005886">
    <property type="term" value="C:plasma membrane"/>
    <property type="evidence" value="ECO:0007669"/>
    <property type="project" value="TreeGrafter"/>
</dbReference>